<proteinExistence type="predicted"/>
<keyword evidence="5 6" id="KW-0472">Membrane</keyword>
<dbReference type="InterPro" id="IPR011701">
    <property type="entry name" value="MFS"/>
</dbReference>
<dbReference type="PROSITE" id="PS50850">
    <property type="entry name" value="MFS"/>
    <property type="match status" value="1"/>
</dbReference>
<dbReference type="Gene3D" id="1.20.1250.20">
    <property type="entry name" value="MFS general substrate transporter like domains"/>
    <property type="match status" value="1"/>
</dbReference>
<sequence length="382" mass="37455">MRSARDTELRVGAAGAAVVGVAFGMARFCFGLTLPDLRVDPGLSSTGVGEAVLGLIAGGTFAGFLAGIVGAPLLAARRGPRAPTTVGGICGAGGALIVVLAGSPGVLAVGAVLAGSAAGWVWAPYSDVAAALVRADRRPRLLSLISTGTCGGLVLVALVAMAAATGWRLVWAAVALCSALAALLNLRWVPAVPPPARTERRPLAWRALGAATLFAVVHQAGTAVAFTYTADVATRAGLAAGVRPVLFVVIGVLGLVGLVTGEMAARVGSPRVAAGCLLSIAGSLLVLAAAERSAVLALVAVAVFAPGYMVGAAVLAVWTAELVPADPGRALSVTMVVGALGAVVAPIVVGALVTTTGLPALLVASALLSGVVGAGLVRSRST</sequence>
<evidence type="ECO:0000256" key="3">
    <source>
        <dbReference type="ARBA" id="ARBA00022692"/>
    </source>
</evidence>
<evidence type="ECO:0000259" key="7">
    <source>
        <dbReference type="PROSITE" id="PS50850"/>
    </source>
</evidence>
<evidence type="ECO:0000313" key="9">
    <source>
        <dbReference type="Proteomes" id="UP001385809"/>
    </source>
</evidence>
<feature type="transmembrane region" description="Helical" evidence="6">
    <location>
        <begin position="107"/>
        <end position="129"/>
    </location>
</feature>
<keyword evidence="2" id="KW-1003">Cell membrane</keyword>
<feature type="domain" description="Major facilitator superfamily (MFS) profile" evidence="7">
    <location>
        <begin position="8"/>
        <end position="382"/>
    </location>
</feature>
<dbReference type="Pfam" id="PF07690">
    <property type="entry name" value="MFS_1"/>
    <property type="match status" value="1"/>
</dbReference>
<feature type="transmembrane region" description="Helical" evidence="6">
    <location>
        <begin position="12"/>
        <end position="33"/>
    </location>
</feature>
<evidence type="ECO:0000313" key="8">
    <source>
        <dbReference type="EMBL" id="MEJ2871012.1"/>
    </source>
</evidence>
<keyword evidence="9" id="KW-1185">Reference proteome</keyword>
<reference evidence="8 9" key="1">
    <citation type="submission" date="2024-03" db="EMBL/GenBank/DDBJ databases">
        <title>Actinomycetospora sp. OC33-EN08, a novel actinomycete isolated from wild orchid (Aerides multiflora).</title>
        <authorList>
            <person name="Suriyachadkun C."/>
        </authorList>
    </citation>
    <scope>NUCLEOTIDE SEQUENCE [LARGE SCALE GENOMIC DNA]</scope>
    <source>
        <strain evidence="8 9">OC33-EN08</strain>
    </source>
</reference>
<dbReference type="EMBL" id="JBBEGN010000018">
    <property type="protein sequence ID" value="MEJ2871012.1"/>
    <property type="molecule type" value="Genomic_DNA"/>
</dbReference>
<dbReference type="PANTHER" id="PTHR43124">
    <property type="entry name" value="PURINE EFFLUX PUMP PBUE"/>
    <property type="match status" value="1"/>
</dbReference>
<name>A0ABU8MWL5_9PSEU</name>
<dbReference type="RefSeq" id="WP_337697584.1">
    <property type="nucleotide sequence ID" value="NZ_JBBEGN010000018.1"/>
</dbReference>
<feature type="transmembrane region" description="Helical" evidence="6">
    <location>
        <begin position="53"/>
        <end position="75"/>
    </location>
</feature>
<feature type="transmembrane region" description="Helical" evidence="6">
    <location>
        <begin position="240"/>
        <end position="260"/>
    </location>
</feature>
<evidence type="ECO:0000256" key="5">
    <source>
        <dbReference type="ARBA" id="ARBA00023136"/>
    </source>
</evidence>
<protein>
    <submittedName>
        <fullName evidence="8">MFS transporter</fullName>
    </submittedName>
</protein>
<feature type="transmembrane region" description="Helical" evidence="6">
    <location>
        <begin position="141"/>
        <end position="163"/>
    </location>
</feature>
<dbReference type="SUPFAM" id="SSF103473">
    <property type="entry name" value="MFS general substrate transporter"/>
    <property type="match status" value="1"/>
</dbReference>
<evidence type="ECO:0000256" key="6">
    <source>
        <dbReference type="SAM" id="Phobius"/>
    </source>
</evidence>
<feature type="transmembrane region" description="Helical" evidence="6">
    <location>
        <begin position="272"/>
        <end position="290"/>
    </location>
</feature>
<feature type="transmembrane region" description="Helical" evidence="6">
    <location>
        <begin position="358"/>
        <end position="377"/>
    </location>
</feature>
<keyword evidence="4 6" id="KW-1133">Transmembrane helix</keyword>
<feature type="transmembrane region" description="Helical" evidence="6">
    <location>
        <begin position="82"/>
        <end position="101"/>
    </location>
</feature>
<feature type="transmembrane region" description="Helical" evidence="6">
    <location>
        <begin position="207"/>
        <end position="228"/>
    </location>
</feature>
<dbReference type="Proteomes" id="UP001385809">
    <property type="component" value="Unassembled WGS sequence"/>
</dbReference>
<feature type="transmembrane region" description="Helical" evidence="6">
    <location>
        <begin position="296"/>
        <end position="318"/>
    </location>
</feature>
<organism evidence="8 9">
    <name type="scientific">Actinomycetospora aurantiaca</name>
    <dbReference type="NCBI Taxonomy" id="3129233"/>
    <lineage>
        <taxon>Bacteria</taxon>
        <taxon>Bacillati</taxon>
        <taxon>Actinomycetota</taxon>
        <taxon>Actinomycetes</taxon>
        <taxon>Pseudonocardiales</taxon>
        <taxon>Pseudonocardiaceae</taxon>
        <taxon>Actinomycetospora</taxon>
    </lineage>
</organism>
<accession>A0ABU8MWL5</accession>
<evidence type="ECO:0000256" key="4">
    <source>
        <dbReference type="ARBA" id="ARBA00022989"/>
    </source>
</evidence>
<feature type="transmembrane region" description="Helical" evidence="6">
    <location>
        <begin position="330"/>
        <end position="352"/>
    </location>
</feature>
<evidence type="ECO:0000256" key="1">
    <source>
        <dbReference type="ARBA" id="ARBA00004651"/>
    </source>
</evidence>
<dbReference type="InterPro" id="IPR020846">
    <property type="entry name" value="MFS_dom"/>
</dbReference>
<dbReference type="InterPro" id="IPR050189">
    <property type="entry name" value="MFS_Efflux_Transporters"/>
</dbReference>
<comment type="caution">
    <text evidence="8">The sequence shown here is derived from an EMBL/GenBank/DDBJ whole genome shotgun (WGS) entry which is preliminary data.</text>
</comment>
<feature type="transmembrane region" description="Helical" evidence="6">
    <location>
        <begin position="169"/>
        <end position="186"/>
    </location>
</feature>
<keyword evidence="3 6" id="KW-0812">Transmembrane</keyword>
<comment type="subcellular location">
    <subcellularLocation>
        <location evidence="1">Cell membrane</location>
        <topology evidence="1">Multi-pass membrane protein</topology>
    </subcellularLocation>
</comment>
<evidence type="ECO:0000256" key="2">
    <source>
        <dbReference type="ARBA" id="ARBA00022475"/>
    </source>
</evidence>
<dbReference type="PANTHER" id="PTHR43124:SF10">
    <property type="entry name" value="PURINE EFFLUX PUMP PBUE"/>
    <property type="match status" value="1"/>
</dbReference>
<gene>
    <name evidence="8" type="ORF">WCD74_24830</name>
</gene>
<dbReference type="InterPro" id="IPR036259">
    <property type="entry name" value="MFS_trans_sf"/>
</dbReference>